<proteinExistence type="predicted"/>
<accession>A0ABX8W8U8</accession>
<keyword evidence="2" id="KW-0547">Nucleotide-binding</keyword>
<protein>
    <submittedName>
        <fullName evidence="5">ABC transporter ATP-binding protein</fullName>
    </submittedName>
</protein>
<dbReference type="InterPro" id="IPR051782">
    <property type="entry name" value="ABC_Transporter_VariousFunc"/>
</dbReference>
<dbReference type="InterPro" id="IPR003593">
    <property type="entry name" value="AAA+_ATPase"/>
</dbReference>
<evidence type="ECO:0000256" key="3">
    <source>
        <dbReference type="ARBA" id="ARBA00022840"/>
    </source>
</evidence>
<dbReference type="SUPFAM" id="SSF52540">
    <property type="entry name" value="P-loop containing nucleoside triphosphate hydrolases"/>
    <property type="match status" value="1"/>
</dbReference>
<dbReference type="GO" id="GO:0005524">
    <property type="term" value="F:ATP binding"/>
    <property type="evidence" value="ECO:0007669"/>
    <property type="project" value="UniProtKB-KW"/>
</dbReference>
<evidence type="ECO:0000313" key="6">
    <source>
        <dbReference type="Proteomes" id="UP000826550"/>
    </source>
</evidence>
<keyword evidence="1" id="KW-0813">Transport</keyword>
<dbReference type="SMART" id="SM00382">
    <property type="entry name" value="AAA"/>
    <property type="match status" value="1"/>
</dbReference>
<evidence type="ECO:0000256" key="2">
    <source>
        <dbReference type="ARBA" id="ARBA00022741"/>
    </source>
</evidence>
<gene>
    <name evidence="5" type="ORF">GYM71_04605</name>
</gene>
<dbReference type="EMBL" id="CP048268">
    <property type="protein sequence ID" value="QYN52730.1"/>
    <property type="molecule type" value="Genomic_DNA"/>
</dbReference>
<reference evidence="5 6" key="1">
    <citation type="submission" date="2020-01" db="EMBL/GenBank/DDBJ databases">
        <title>Vast differences in strain-level diversity in the gut microbiota of two closely related honey bee species.</title>
        <authorList>
            <person name="Ellegaard K.M."/>
            <person name="Suenami S."/>
            <person name="Miyazaki R."/>
            <person name="Engel P."/>
        </authorList>
    </citation>
    <scope>NUCLEOTIDE SEQUENCE [LARGE SCALE GENOMIC DNA]</scope>
    <source>
        <strain evidence="5 6">ESL0416</strain>
    </source>
</reference>
<name>A0ABX8W8U8_9LACO</name>
<organism evidence="5 6">
    <name type="scientific">Lactobacillus panisapium</name>
    <dbReference type="NCBI Taxonomy" id="2012495"/>
    <lineage>
        <taxon>Bacteria</taxon>
        <taxon>Bacillati</taxon>
        <taxon>Bacillota</taxon>
        <taxon>Bacilli</taxon>
        <taxon>Lactobacillales</taxon>
        <taxon>Lactobacillaceae</taxon>
        <taxon>Lactobacillus</taxon>
    </lineage>
</organism>
<feature type="domain" description="ABC transporter" evidence="4">
    <location>
        <begin position="3"/>
        <end position="235"/>
    </location>
</feature>
<dbReference type="RefSeq" id="WP_103751545.1">
    <property type="nucleotide sequence ID" value="NZ_CP048268.1"/>
</dbReference>
<evidence type="ECO:0000313" key="5">
    <source>
        <dbReference type="EMBL" id="QYN52730.1"/>
    </source>
</evidence>
<dbReference type="InterPro" id="IPR027417">
    <property type="entry name" value="P-loop_NTPase"/>
</dbReference>
<dbReference type="PROSITE" id="PS50893">
    <property type="entry name" value="ABC_TRANSPORTER_2"/>
    <property type="match status" value="1"/>
</dbReference>
<dbReference type="PANTHER" id="PTHR42939">
    <property type="entry name" value="ABC TRANSPORTER ATP-BINDING PROTEIN ALBC-RELATED"/>
    <property type="match status" value="1"/>
</dbReference>
<sequence length="235" mass="25994">MALKFEQLTKKYGKKMVLNQIDLTINVQPKVVGLIGPNGVGKSTLLRLIAGVLEPTEGRITNDQVAQDYAKWASSHTSFIASGERGLINRLNTWENCQFFASIKGVDPKVAQKSIAKLAAELNFSPNMKTIFQELSTGQKKKAAVLVGAAMQTDFVLLDEPSNGLDISAQKDLADFILALKNNQHKLIFVSSHDTQMLSGVVDQYLFIKDKVIPRVVDHHLEEADLLAIYHNIYS</sequence>
<dbReference type="Proteomes" id="UP000826550">
    <property type="component" value="Chromosome"/>
</dbReference>
<keyword evidence="3 5" id="KW-0067">ATP-binding</keyword>
<dbReference type="Gene3D" id="3.40.50.300">
    <property type="entry name" value="P-loop containing nucleotide triphosphate hydrolases"/>
    <property type="match status" value="1"/>
</dbReference>
<dbReference type="Pfam" id="PF00005">
    <property type="entry name" value="ABC_tran"/>
    <property type="match status" value="1"/>
</dbReference>
<evidence type="ECO:0000259" key="4">
    <source>
        <dbReference type="PROSITE" id="PS50893"/>
    </source>
</evidence>
<dbReference type="PANTHER" id="PTHR42939:SF1">
    <property type="entry name" value="ABC TRANSPORTER ATP-BINDING PROTEIN ALBC-RELATED"/>
    <property type="match status" value="1"/>
</dbReference>
<dbReference type="InterPro" id="IPR003439">
    <property type="entry name" value="ABC_transporter-like_ATP-bd"/>
</dbReference>
<evidence type="ECO:0000256" key="1">
    <source>
        <dbReference type="ARBA" id="ARBA00022448"/>
    </source>
</evidence>
<keyword evidence="6" id="KW-1185">Reference proteome</keyword>